<name>S2DG78_INDAL</name>
<keyword evidence="3" id="KW-1185">Reference proteome</keyword>
<dbReference type="SUPFAM" id="SSF63825">
    <property type="entry name" value="YWTD domain"/>
    <property type="match status" value="1"/>
</dbReference>
<dbReference type="STRING" id="1189612.A33Q_2653"/>
<dbReference type="OrthoDB" id="708305at2"/>
<dbReference type="PROSITE" id="PS51257">
    <property type="entry name" value="PROKAR_LIPOPROTEIN"/>
    <property type="match status" value="1"/>
</dbReference>
<dbReference type="RefSeq" id="WP_009035003.1">
    <property type="nucleotide sequence ID" value="NZ_ALWO02000036.1"/>
</dbReference>
<accession>S2DG78</accession>
<keyword evidence="1" id="KW-0732">Signal</keyword>
<dbReference type="eggNOG" id="COG5563">
    <property type="taxonomic scope" value="Bacteria"/>
</dbReference>
<dbReference type="Proteomes" id="UP000006073">
    <property type="component" value="Unassembled WGS sequence"/>
</dbReference>
<comment type="caution">
    <text evidence="2">The sequence shown here is derived from an EMBL/GenBank/DDBJ whole genome shotgun (WGS) entry which is preliminary data.</text>
</comment>
<evidence type="ECO:0000313" key="2">
    <source>
        <dbReference type="EMBL" id="EOZ96060.1"/>
    </source>
</evidence>
<evidence type="ECO:0000313" key="3">
    <source>
        <dbReference type="Proteomes" id="UP000006073"/>
    </source>
</evidence>
<protein>
    <submittedName>
        <fullName evidence="2">Uncharacterized protein</fullName>
    </submittedName>
</protein>
<feature type="chain" id="PRO_5004507845" evidence="1">
    <location>
        <begin position="20"/>
        <end position="541"/>
    </location>
</feature>
<dbReference type="AlphaFoldDB" id="S2DG78"/>
<dbReference type="EMBL" id="ALWO02000036">
    <property type="protein sequence ID" value="EOZ96060.1"/>
    <property type="molecule type" value="Genomic_DNA"/>
</dbReference>
<gene>
    <name evidence="2" type="ORF">A33Q_2653</name>
</gene>
<proteinExistence type="predicted"/>
<evidence type="ECO:0000256" key="1">
    <source>
        <dbReference type="SAM" id="SignalP"/>
    </source>
</evidence>
<sequence length="541" mass="58429">MKIQSIFYAFLILSFFFLACSENEDIDTPKTDDGIQERIATVVSPQNQDIFKDLGLNINSGTNPPNIAGHYRIKNKTLQATTQSGGNQAGHVFPDAGIRFFDQVSENVKIQGVRLIGEELTANNAIITGSGNNFSVFAKGTARNGSNAAVFDIIISGTKDGNNLRNLKIAYINTNNSSGGNTFVPQGTAQLVTDGGSVSEAIESISEVLESGPVDDDIDEPSGDEGVYVAGYQRSRVTNLNIATIWKDGVITTLDSEGKSGIATGITYMGEDMIIPGHLRSTVTSTDAEAVYWKNEELIKLDNNGQASEALAVFVEGNDLYFAGTVNNKAAIWKNGTVQELPTRGTRSEAMGIFVDNGTVYAVGREVVSGRFVGVLWRDGEPTYLSEGSRNVHLYGVGVLNGSVYVSGAENHPDTGPADANRLYARFWKDGEAEWLMEGPRLSYSRAVKIHDGHVFLIFDEVADGFGNNNLYVMKDGEQQQIFSGKPAQAAAIEVKGNDVYVAGYISYEAAYVKNGTEVMLPKSEPRIDYGQTGAYGIYVK</sequence>
<organism evidence="2 3">
    <name type="scientific">Indibacter alkaliphilus (strain CCUG 57479 / KCTC 22604 / LW1)</name>
    <dbReference type="NCBI Taxonomy" id="1189612"/>
    <lineage>
        <taxon>Bacteria</taxon>
        <taxon>Pseudomonadati</taxon>
        <taxon>Bacteroidota</taxon>
        <taxon>Cytophagia</taxon>
        <taxon>Cytophagales</taxon>
        <taxon>Cyclobacteriaceae</taxon>
    </lineage>
</organism>
<feature type="signal peptide" evidence="1">
    <location>
        <begin position="1"/>
        <end position="19"/>
    </location>
</feature>
<reference evidence="2 3" key="1">
    <citation type="journal article" date="2013" name="Genome Announc.">
        <title>Draft Genome Sequence of Indibacter alkaliphilus Strain LW1T, Isolated from Lonar Lake, a Haloalkaline Lake in the Buldana District of Maharashtra, India.</title>
        <authorList>
            <person name="Singh A."/>
            <person name="Kumar Jangir P."/>
            <person name="Sharma R."/>
            <person name="Singh A."/>
            <person name="Kumar Pinnaka A."/>
            <person name="Shivaji S."/>
        </authorList>
    </citation>
    <scope>NUCLEOTIDE SEQUENCE [LARGE SCALE GENOMIC DNA]</scope>
    <source>
        <strain evidence="3">CCUG 57479 / KCTC 22604 / LW1</strain>
    </source>
</reference>